<accession>A0A2I0R4G4</accession>
<feature type="repeat" description="TPR" evidence="3">
    <location>
        <begin position="215"/>
        <end position="248"/>
    </location>
</feature>
<evidence type="ECO:0000313" key="5">
    <source>
        <dbReference type="EMBL" id="PKR81482.1"/>
    </source>
</evidence>
<name>A0A2I0R4G4_9FLAO</name>
<keyword evidence="6" id="KW-1185">Reference proteome</keyword>
<evidence type="ECO:0000256" key="3">
    <source>
        <dbReference type="PROSITE-ProRule" id="PRU00339"/>
    </source>
</evidence>
<dbReference type="GO" id="GO:0009279">
    <property type="term" value="C:cell outer membrane"/>
    <property type="evidence" value="ECO:0007669"/>
    <property type="project" value="TreeGrafter"/>
</dbReference>
<proteinExistence type="predicted"/>
<dbReference type="SMART" id="SM00028">
    <property type="entry name" value="TPR"/>
    <property type="match status" value="9"/>
</dbReference>
<dbReference type="InterPro" id="IPR050498">
    <property type="entry name" value="Ycf3"/>
</dbReference>
<dbReference type="SUPFAM" id="SSF48452">
    <property type="entry name" value="TPR-like"/>
    <property type="match status" value="1"/>
</dbReference>
<dbReference type="RefSeq" id="WP_101333962.1">
    <property type="nucleotide sequence ID" value="NZ_PJNI01000003.1"/>
</dbReference>
<dbReference type="PROSITE" id="PS50293">
    <property type="entry name" value="TPR_REGION"/>
    <property type="match status" value="1"/>
</dbReference>
<dbReference type="Pfam" id="PF14559">
    <property type="entry name" value="TPR_19"/>
    <property type="match status" value="1"/>
</dbReference>
<feature type="repeat" description="TPR" evidence="3">
    <location>
        <begin position="45"/>
        <end position="78"/>
    </location>
</feature>
<dbReference type="InterPro" id="IPR019734">
    <property type="entry name" value="TPR_rpt"/>
</dbReference>
<gene>
    <name evidence="5" type="ORF">CW751_05370</name>
</gene>
<feature type="repeat" description="TPR" evidence="3">
    <location>
        <begin position="147"/>
        <end position="180"/>
    </location>
</feature>
<feature type="signal peptide" evidence="4">
    <location>
        <begin position="1"/>
        <end position="21"/>
    </location>
</feature>
<dbReference type="PANTHER" id="PTHR44858:SF1">
    <property type="entry name" value="UDP-N-ACETYLGLUCOSAMINE--PEPTIDE N-ACETYLGLUCOSAMINYLTRANSFERASE SPINDLY-RELATED"/>
    <property type="match status" value="1"/>
</dbReference>
<dbReference type="Gene3D" id="1.25.40.10">
    <property type="entry name" value="Tetratricopeptide repeat domain"/>
    <property type="match status" value="4"/>
</dbReference>
<sequence>MKTLKPFLLLFSCFLTLTINSQEDSIKIVVAKNVAIDSSGIEPAAQKAYNEGTTAFENKDYTSAILKFKQALEISPSFSQARSNLAYTYLANKEVDLAKEQFLALAEADQKADGPYYELGTIAAQKDSFALAVNFFTKAIERKANQADYFYQRGIQYFKLKNYEAAITDFSKVILINPKHADAYNDRGSAYKLSENYKKAIEDYNKAATLNKKSGNAYNNLGSLYREQKKYDRAISAYDKALMIEKDNFMALNNRGFAKFEKGDYKNALGDFKKVILLKPDYTIAYNNIAGVYMEMEEYENVVKYASQAIERDDQIGAAFYNRAIANEMLRNEEQACQDWNRAADLGVRIAEEYYTTNNCGN</sequence>
<protein>
    <submittedName>
        <fullName evidence="5">Uncharacterized protein</fullName>
    </submittedName>
</protein>
<feature type="chain" id="PRO_5014113924" evidence="4">
    <location>
        <begin position="22"/>
        <end position="362"/>
    </location>
</feature>
<feature type="repeat" description="TPR" evidence="3">
    <location>
        <begin position="181"/>
        <end position="214"/>
    </location>
</feature>
<dbReference type="Pfam" id="PF00515">
    <property type="entry name" value="TPR_1"/>
    <property type="match status" value="3"/>
</dbReference>
<evidence type="ECO:0000256" key="2">
    <source>
        <dbReference type="ARBA" id="ARBA00022803"/>
    </source>
</evidence>
<evidence type="ECO:0000256" key="4">
    <source>
        <dbReference type="SAM" id="SignalP"/>
    </source>
</evidence>
<comment type="caution">
    <text evidence="5">The sequence shown here is derived from an EMBL/GenBank/DDBJ whole genome shotgun (WGS) entry which is preliminary data.</text>
</comment>
<keyword evidence="2 3" id="KW-0802">TPR repeat</keyword>
<dbReference type="PROSITE" id="PS50005">
    <property type="entry name" value="TPR"/>
    <property type="match status" value="5"/>
</dbReference>
<evidence type="ECO:0000256" key="1">
    <source>
        <dbReference type="ARBA" id="ARBA00022737"/>
    </source>
</evidence>
<reference evidence="5 6" key="1">
    <citation type="submission" date="2017-12" db="EMBL/GenBank/DDBJ databases">
        <title>The draft genome sequence of Brumimicrobium saltpan LHR20.</title>
        <authorList>
            <person name="Do Z.-J."/>
            <person name="Luo H.-R."/>
        </authorList>
    </citation>
    <scope>NUCLEOTIDE SEQUENCE [LARGE SCALE GENOMIC DNA]</scope>
    <source>
        <strain evidence="5 6">LHR20</strain>
    </source>
</reference>
<keyword evidence="1" id="KW-0677">Repeat</keyword>
<dbReference type="InterPro" id="IPR011990">
    <property type="entry name" value="TPR-like_helical_dom_sf"/>
</dbReference>
<keyword evidence="4" id="KW-0732">Signal</keyword>
<feature type="repeat" description="TPR" evidence="3">
    <location>
        <begin position="249"/>
        <end position="282"/>
    </location>
</feature>
<evidence type="ECO:0000313" key="6">
    <source>
        <dbReference type="Proteomes" id="UP000236654"/>
    </source>
</evidence>
<dbReference type="GO" id="GO:0046813">
    <property type="term" value="P:receptor-mediated virion attachment to host cell"/>
    <property type="evidence" value="ECO:0007669"/>
    <property type="project" value="TreeGrafter"/>
</dbReference>
<dbReference type="OrthoDB" id="965869at2"/>
<dbReference type="AlphaFoldDB" id="A0A2I0R4G4"/>
<dbReference type="PANTHER" id="PTHR44858">
    <property type="entry name" value="TETRATRICOPEPTIDE REPEAT PROTEIN 6"/>
    <property type="match status" value="1"/>
</dbReference>
<dbReference type="Proteomes" id="UP000236654">
    <property type="component" value="Unassembled WGS sequence"/>
</dbReference>
<organism evidence="5 6">
    <name type="scientific">Brumimicrobium salinarum</name>
    <dbReference type="NCBI Taxonomy" id="2058658"/>
    <lineage>
        <taxon>Bacteria</taxon>
        <taxon>Pseudomonadati</taxon>
        <taxon>Bacteroidota</taxon>
        <taxon>Flavobacteriia</taxon>
        <taxon>Flavobacteriales</taxon>
        <taxon>Crocinitomicaceae</taxon>
        <taxon>Brumimicrobium</taxon>
    </lineage>
</organism>
<dbReference type="EMBL" id="PJNI01000003">
    <property type="protein sequence ID" value="PKR81482.1"/>
    <property type="molecule type" value="Genomic_DNA"/>
</dbReference>
<dbReference type="Pfam" id="PF13181">
    <property type="entry name" value="TPR_8"/>
    <property type="match status" value="3"/>
</dbReference>